<reference evidence="1 2" key="1">
    <citation type="journal article" date="2023" name="Genes (Basel)">
        <title>Chromosome-Level Genome Assembly and Circadian Gene Repertoire of the Patagonia Blennie Eleginops maclovinus-The Closest Ancestral Proxy of Antarctic Cryonotothenioids.</title>
        <authorList>
            <person name="Cheng C.C."/>
            <person name="Rivera-Colon A.G."/>
            <person name="Minhas B.F."/>
            <person name="Wilson L."/>
            <person name="Rayamajhi N."/>
            <person name="Vargas-Chacoff L."/>
            <person name="Catchen J.M."/>
        </authorList>
    </citation>
    <scope>NUCLEOTIDE SEQUENCE [LARGE SCALE GENOMIC DNA]</scope>
    <source>
        <strain evidence="1">JMC-PN-2008</strain>
    </source>
</reference>
<name>A0AAN7X1L3_ELEMC</name>
<reference evidence="1 2" key="2">
    <citation type="journal article" date="2023" name="Mol. Biol. Evol.">
        <title>Genomics of Secondarily Temperate Adaptation in the Only Non-Antarctic Icefish.</title>
        <authorList>
            <person name="Rivera-Colon A.G."/>
            <person name="Rayamajhi N."/>
            <person name="Minhas B.F."/>
            <person name="Madrigal G."/>
            <person name="Bilyk K.T."/>
            <person name="Yoon V."/>
            <person name="Hune M."/>
            <person name="Gregory S."/>
            <person name="Cheng C.H.C."/>
            <person name="Catchen J.M."/>
        </authorList>
    </citation>
    <scope>NUCLEOTIDE SEQUENCE [LARGE SCALE GENOMIC DNA]</scope>
    <source>
        <strain evidence="1">JMC-PN-2008</strain>
    </source>
</reference>
<dbReference type="EMBL" id="JAUZQC010000019">
    <property type="protein sequence ID" value="KAK5853775.1"/>
    <property type="molecule type" value="Genomic_DNA"/>
</dbReference>
<comment type="caution">
    <text evidence="1">The sequence shown here is derived from an EMBL/GenBank/DDBJ whole genome shotgun (WGS) entry which is preliminary data.</text>
</comment>
<evidence type="ECO:0000313" key="1">
    <source>
        <dbReference type="EMBL" id="KAK5853775.1"/>
    </source>
</evidence>
<accession>A0AAN7X1L3</accession>
<keyword evidence="2" id="KW-1185">Reference proteome</keyword>
<proteinExistence type="predicted"/>
<dbReference type="AlphaFoldDB" id="A0AAN7X1L3"/>
<protein>
    <submittedName>
        <fullName evidence="1">Uncharacterized protein</fullName>
    </submittedName>
</protein>
<dbReference type="Proteomes" id="UP001346869">
    <property type="component" value="Unassembled WGS sequence"/>
</dbReference>
<gene>
    <name evidence="1" type="ORF">PBY51_014902</name>
</gene>
<sequence>MEALYTMPCILKPTTHGGSRTVLLGTKATFDWEACNELEAGAEQRPREYLMTKRLRTNSTVHDCVINECSVITDRPSPNAVRSSPPLLLLCYHVQLPRFI</sequence>
<organism evidence="1 2">
    <name type="scientific">Eleginops maclovinus</name>
    <name type="common">Patagonian blennie</name>
    <name type="synonym">Eleginus maclovinus</name>
    <dbReference type="NCBI Taxonomy" id="56733"/>
    <lineage>
        <taxon>Eukaryota</taxon>
        <taxon>Metazoa</taxon>
        <taxon>Chordata</taxon>
        <taxon>Craniata</taxon>
        <taxon>Vertebrata</taxon>
        <taxon>Euteleostomi</taxon>
        <taxon>Actinopterygii</taxon>
        <taxon>Neopterygii</taxon>
        <taxon>Teleostei</taxon>
        <taxon>Neoteleostei</taxon>
        <taxon>Acanthomorphata</taxon>
        <taxon>Eupercaria</taxon>
        <taxon>Perciformes</taxon>
        <taxon>Notothenioidei</taxon>
        <taxon>Eleginopidae</taxon>
        <taxon>Eleginops</taxon>
    </lineage>
</organism>
<evidence type="ECO:0000313" key="2">
    <source>
        <dbReference type="Proteomes" id="UP001346869"/>
    </source>
</evidence>